<feature type="domain" description="Serine hydrolase" evidence="2">
    <location>
        <begin position="1"/>
        <end position="240"/>
    </location>
</feature>
<dbReference type="AlphaFoldDB" id="A0A9W8TPV7"/>
<evidence type="ECO:0000313" key="3">
    <source>
        <dbReference type="EMBL" id="KAJ3577495.1"/>
    </source>
</evidence>
<dbReference type="Gene3D" id="3.40.50.1820">
    <property type="entry name" value="alpha/beta hydrolase"/>
    <property type="match status" value="1"/>
</dbReference>
<dbReference type="Pfam" id="PF03959">
    <property type="entry name" value="FSH1"/>
    <property type="match status" value="1"/>
</dbReference>
<keyword evidence="1" id="KW-0378">Hydrolase</keyword>
<evidence type="ECO:0000313" key="4">
    <source>
        <dbReference type="Proteomes" id="UP001148614"/>
    </source>
</evidence>
<organism evidence="3 4">
    <name type="scientific">Xylaria arbuscula</name>
    <dbReference type="NCBI Taxonomy" id="114810"/>
    <lineage>
        <taxon>Eukaryota</taxon>
        <taxon>Fungi</taxon>
        <taxon>Dikarya</taxon>
        <taxon>Ascomycota</taxon>
        <taxon>Pezizomycotina</taxon>
        <taxon>Sordariomycetes</taxon>
        <taxon>Xylariomycetidae</taxon>
        <taxon>Xylariales</taxon>
        <taxon>Xylariaceae</taxon>
        <taxon>Xylaria</taxon>
    </lineage>
</organism>
<dbReference type="EMBL" id="JANPWZ010000359">
    <property type="protein sequence ID" value="KAJ3577495.1"/>
    <property type="molecule type" value="Genomic_DNA"/>
</dbReference>
<proteinExistence type="predicted"/>
<dbReference type="GO" id="GO:0005634">
    <property type="term" value="C:nucleus"/>
    <property type="evidence" value="ECO:0007669"/>
    <property type="project" value="TreeGrafter"/>
</dbReference>
<protein>
    <recommendedName>
        <fullName evidence="2">Serine hydrolase domain-containing protein</fullName>
    </recommendedName>
</protein>
<dbReference type="InterPro" id="IPR029058">
    <property type="entry name" value="AB_hydrolase_fold"/>
</dbReference>
<evidence type="ECO:0000259" key="2">
    <source>
        <dbReference type="Pfam" id="PF03959"/>
    </source>
</evidence>
<keyword evidence="4" id="KW-1185">Reference proteome</keyword>
<dbReference type="Proteomes" id="UP001148614">
    <property type="component" value="Unassembled WGS sequence"/>
</dbReference>
<gene>
    <name evidence="3" type="ORF">NPX13_g3075</name>
</gene>
<reference evidence="3" key="1">
    <citation type="submission" date="2022-07" db="EMBL/GenBank/DDBJ databases">
        <title>Genome Sequence of Xylaria arbuscula.</title>
        <authorList>
            <person name="Buettner E."/>
        </authorList>
    </citation>
    <scope>NUCLEOTIDE SEQUENCE</scope>
    <source>
        <strain evidence="3">VT107</strain>
    </source>
</reference>
<dbReference type="GO" id="GO:0005737">
    <property type="term" value="C:cytoplasm"/>
    <property type="evidence" value="ECO:0007669"/>
    <property type="project" value="TreeGrafter"/>
</dbReference>
<dbReference type="InterPro" id="IPR050593">
    <property type="entry name" value="LovG"/>
</dbReference>
<dbReference type="GO" id="GO:0016787">
    <property type="term" value="F:hydrolase activity"/>
    <property type="evidence" value="ECO:0007669"/>
    <property type="project" value="UniProtKB-KW"/>
</dbReference>
<accession>A0A9W8TPV7</accession>
<dbReference type="GO" id="GO:0019748">
    <property type="term" value="P:secondary metabolic process"/>
    <property type="evidence" value="ECO:0007669"/>
    <property type="project" value="TreeGrafter"/>
</dbReference>
<dbReference type="InterPro" id="IPR005645">
    <property type="entry name" value="FSH-like_dom"/>
</dbReference>
<dbReference type="PANTHER" id="PTHR48070:SF7">
    <property type="entry name" value="SERINE HYDROLASE FSH DOMAIN-CONTAINING PROTEIN-RELATED"/>
    <property type="match status" value="1"/>
</dbReference>
<dbReference type="SUPFAM" id="SSF53474">
    <property type="entry name" value="alpha/beta-Hydrolases"/>
    <property type="match status" value="1"/>
</dbReference>
<sequence length="261" mass="29049">MKVLCLHGREQSSQIFRAQLRVLMEVVASETEVLYDFVDAPKQCEGRSSSKAQAVYNFYDAGTIDEIRRAHDWLTDKLTADGPYDGVIGFCQGATVASSYLQSFQWQFYQDQVPFKFAIFIGGSLSLQAIQALGIAIPEAAKTVAKETDSRRHADLGPSAAHVSLARQAMFNSDDCFGLNLNRIPRELKIRIPTLHVWSADDPAFPTSIHLASLCDPYLRKIYTHGGAHEVPQGTENTQKLGELALWCMQRATWPGDRQTP</sequence>
<comment type="caution">
    <text evidence="3">The sequence shown here is derived from an EMBL/GenBank/DDBJ whole genome shotgun (WGS) entry which is preliminary data.</text>
</comment>
<dbReference type="PANTHER" id="PTHR48070">
    <property type="entry name" value="ESTERASE OVCA2"/>
    <property type="match status" value="1"/>
</dbReference>
<dbReference type="VEuPathDB" id="FungiDB:F4678DRAFT_452032"/>
<evidence type="ECO:0000256" key="1">
    <source>
        <dbReference type="ARBA" id="ARBA00022801"/>
    </source>
</evidence>
<name>A0A9W8TPV7_9PEZI</name>